<organism evidence="1 2">
    <name type="scientific">Tetragonisca angustula</name>
    <dbReference type="NCBI Taxonomy" id="166442"/>
    <lineage>
        <taxon>Eukaryota</taxon>
        <taxon>Metazoa</taxon>
        <taxon>Ecdysozoa</taxon>
        <taxon>Arthropoda</taxon>
        <taxon>Hexapoda</taxon>
        <taxon>Insecta</taxon>
        <taxon>Pterygota</taxon>
        <taxon>Neoptera</taxon>
        <taxon>Endopterygota</taxon>
        <taxon>Hymenoptera</taxon>
        <taxon>Apocrita</taxon>
        <taxon>Aculeata</taxon>
        <taxon>Apoidea</taxon>
        <taxon>Anthophila</taxon>
        <taxon>Apidae</taxon>
        <taxon>Tetragonisca</taxon>
    </lineage>
</organism>
<dbReference type="Proteomes" id="UP001432146">
    <property type="component" value="Unassembled WGS sequence"/>
</dbReference>
<evidence type="ECO:0000313" key="1">
    <source>
        <dbReference type="EMBL" id="KAK9307755.1"/>
    </source>
</evidence>
<proteinExistence type="predicted"/>
<keyword evidence="2" id="KW-1185">Reference proteome</keyword>
<dbReference type="EMBL" id="JAWNGG020000026">
    <property type="protein sequence ID" value="KAK9307755.1"/>
    <property type="molecule type" value="Genomic_DNA"/>
</dbReference>
<accession>A0AAW1ACR1</accession>
<dbReference type="AlphaFoldDB" id="A0AAW1ACR1"/>
<reference evidence="1 2" key="1">
    <citation type="submission" date="2024-05" db="EMBL/GenBank/DDBJ databases">
        <title>The nuclear and mitochondrial genome assemblies of Tetragonisca angustula (Apidae: Meliponini), a tiny yet remarkable pollinator in the Neotropics.</title>
        <authorList>
            <person name="Ferrari R."/>
            <person name="Ricardo P.C."/>
            <person name="Dias F.C."/>
            <person name="Araujo N.S."/>
            <person name="Soares D.O."/>
            <person name="Zhou Q.-S."/>
            <person name="Zhu C.-D."/>
            <person name="Coutinho L."/>
            <person name="Airas M.C."/>
            <person name="Batista T.M."/>
        </authorList>
    </citation>
    <scope>NUCLEOTIDE SEQUENCE [LARGE SCALE GENOMIC DNA]</scope>
    <source>
        <strain evidence="1">ASF017062</strain>
        <tissue evidence="1">Abdomen</tissue>
    </source>
</reference>
<name>A0AAW1ACR1_9HYME</name>
<evidence type="ECO:0000313" key="2">
    <source>
        <dbReference type="Proteomes" id="UP001432146"/>
    </source>
</evidence>
<protein>
    <submittedName>
        <fullName evidence="1">Uncharacterized protein</fullName>
    </submittedName>
</protein>
<gene>
    <name evidence="1" type="ORF">QLX08_001998</name>
</gene>
<sequence>MNLHAGNWITARHSLCTEEARSSSGKWENSWRSARVVSDIVACPPTSVGHQPRCDLRGSREEEAMHRTYVSLHICNLDSVVRIAPLLRVILARCSDARERRKVSVKREIGISGGAKITAKNLAGLRPLAASPTLEIEFYLAR</sequence>
<comment type="caution">
    <text evidence="1">The sequence shown here is derived from an EMBL/GenBank/DDBJ whole genome shotgun (WGS) entry which is preliminary data.</text>
</comment>